<reference evidence="8" key="1">
    <citation type="journal article" date="2014" name="Front. Microbiol.">
        <title>High frequency of phylogenetically diverse reductive dehalogenase-homologous genes in deep subseafloor sedimentary metagenomes.</title>
        <authorList>
            <person name="Kawai M."/>
            <person name="Futagami T."/>
            <person name="Toyoda A."/>
            <person name="Takaki Y."/>
            <person name="Nishi S."/>
            <person name="Hori S."/>
            <person name="Arai W."/>
            <person name="Tsubouchi T."/>
            <person name="Morono Y."/>
            <person name="Uchiyama I."/>
            <person name="Ito T."/>
            <person name="Fujiyama A."/>
            <person name="Inagaki F."/>
            <person name="Takami H."/>
        </authorList>
    </citation>
    <scope>NUCLEOTIDE SEQUENCE</scope>
    <source>
        <strain evidence="8">Expedition CK06-06</strain>
    </source>
</reference>
<dbReference type="GO" id="GO:0033353">
    <property type="term" value="P:S-adenosylmethionine cycle"/>
    <property type="evidence" value="ECO:0007669"/>
    <property type="project" value="TreeGrafter"/>
</dbReference>
<evidence type="ECO:0000256" key="6">
    <source>
        <dbReference type="ARBA" id="ARBA00029440"/>
    </source>
</evidence>
<protein>
    <recommendedName>
        <fullName evidence="7">S-adenosyl-L-homocysteine hydrolase NAD binding domain-containing protein</fullName>
    </recommendedName>
</protein>
<dbReference type="InterPro" id="IPR020082">
    <property type="entry name" value="S-Ado-L-homoCys_hydrolase_CS"/>
</dbReference>
<dbReference type="InterPro" id="IPR036291">
    <property type="entry name" value="NAD(P)-bd_dom_sf"/>
</dbReference>
<evidence type="ECO:0000256" key="4">
    <source>
        <dbReference type="ARBA" id="ARBA00022801"/>
    </source>
</evidence>
<comment type="similarity">
    <text evidence="2">Belongs to the adenosylhomocysteinase family.</text>
</comment>
<sequence>DEVTAALAEEGIKVYAQYGVSDEIFRHYLNRVLDIKPHLIIDDGAELVSIVSTERKELQSNVLGAAEETTSGVIRLQSLEKEGKLAFPVIRVNDAYMKYLFDNRYGTGQSVWDAIMRTTNLNIAGKTVVIIGYGWCGKGIASRGRGLGAEVIITEIDPIRAIEARMEGFRVMKLEKAVPLADIFITATGNKDVLVKKHMDKMKDRAILTNAGHFDVEISKRDLEELAVEKKSEVRKNIDEYILKDGRKIYLLAQGTLVNISAGDGHPVEIMDLSFALQALSIKYINNHYKELENKLYRVPEEIDQQVARLMLEASGIEIDELTPDQKRYLQEWKI</sequence>
<dbReference type="Pfam" id="PF00670">
    <property type="entry name" value="AdoHcyase_NAD"/>
    <property type="match status" value="1"/>
</dbReference>
<evidence type="ECO:0000256" key="2">
    <source>
        <dbReference type="ARBA" id="ARBA00007122"/>
    </source>
</evidence>
<evidence type="ECO:0000256" key="5">
    <source>
        <dbReference type="ARBA" id="ARBA00023027"/>
    </source>
</evidence>
<feature type="non-terminal residue" evidence="8">
    <location>
        <position position="1"/>
    </location>
</feature>
<evidence type="ECO:0000256" key="1">
    <source>
        <dbReference type="ARBA" id="ARBA00001911"/>
    </source>
</evidence>
<dbReference type="InterPro" id="IPR000043">
    <property type="entry name" value="Adenosylhomocysteinase-like"/>
</dbReference>
<dbReference type="SMART" id="SM00997">
    <property type="entry name" value="AdoHcyase_NAD"/>
    <property type="match status" value="1"/>
</dbReference>
<dbReference type="InterPro" id="IPR015878">
    <property type="entry name" value="Ado_hCys_hydrolase_NAD-bd"/>
</dbReference>
<dbReference type="PANTHER" id="PTHR23420">
    <property type="entry name" value="ADENOSYLHOMOCYSTEINASE"/>
    <property type="match status" value="1"/>
</dbReference>
<keyword evidence="3" id="KW-0554">One-carbon metabolism</keyword>
<name>X1EYW8_9ZZZZ</name>
<dbReference type="GO" id="GO:0004013">
    <property type="term" value="F:adenosylhomocysteinase activity"/>
    <property type="evidence" value="ECO:0007669"/>
    <property type="project" value="TreeGrafter"/>
</dbReference>
<comment type="cofactor">
    <cofactor evidence="1">
        <name>NAD(+)</name>
        <dbReference type="ChEBI" id="CHEBI:57540"/>
    </cofactor>
</comment>
<keyword evidence="4" id="KW-0378">Hydrolase</keyword>
<dbReference type="FunFam" id="3.40.50.720:FF:000004">
    <property type="entry name" value="Adenosylhomocysteinase"/>
    <property type="match status" value="1"/>
</dbReference>
<dbReference type="NCBIfam" id="NF004005">
    <property type="entry name" value="PRK05476.2-3"/>
    <property type="match status" value="1"/>
</dbReference>
<dbReference type="SMART" id="SM00996">
    <property type="entry name" value="AdoHcyase"/>
    <property type="match status" value="1"/>
</dbReference>
<comment type="pathway">
    <text evidence="6">Amino-acid biosynthesis.</text>
</comment>
<gene>
    <name evidence="8" type="ORF">S03H2_05345</name>
</gene>
<dbReference type="SUPFAM" id="SSF52283">
    <property type="entry name" value="Formate/glycerate dehydrogenase catalytic domain-like"/>
    <property type="match status" value="1"/>
</dbReference>
<organism evidence="8">
    <name type="scientific">marine sediment metagenome</name>
    <dbReference type="NCBI Taxonomy" id="412755"/>
    <lineage>
        <taxon>unclassified sequences</taxon>
        <taxon>metagenomes</taxon>
        <taxon>ecological metagenomes</taxon>
    </lineage>
</organism>
<dbReference type="PROSITE" id="PS00739">
    <property type="entry name" value="ADOHCYASE_2"/>
    <property type="match status" value="1"/>
</dbReference>
<dbReference type="GO" id="GO:0005829">
    <property type="term" value="C:cytosol"/>
    <property type="evidence" value="ECO:0007669"/>
    <property type="project" value="TreeGrafter"/>
</dbReference>
<dbReference type="SUPFAM" id="SSF51735">
    <property type="entry name" value="NAD(P)-binding Rossmann-fold domains"/>
    <property type="match status" value="1"/>
</dbReference>
<dbReference type="PANTHER" id="PTHR23420:SF0">
    <property type="entry name" value="ADENOSYLHOMOCYSTEINASE"/>
    <property type="match status" value="1"/>
</dbReference>
<dbReference type="EMBL" id="BARU01002222">
    <property type="protein sequence ID" value="GAH25500.1"/>
    <property type="molecule type" value="Genomic_DNA"/>
</dbReference>
<dbReference type="Gene3D" id="3.40.50.1480">
    <property type="entry name" value="Adenosylhomocysteinase-like"/>
    <property type="match status" value="1"/>
</dbReference>
<dbReference type="InterPro" id="IPR042172">
    <property type="entry name" value="Adenosylhomocyst_ase-like_sf"/>
</dbReference>
<dbReference type="AlphaFoldDB" id="X1EYW8"/>
<keyword evidence="5" id="KW-0520">NAD</keyword>
<evidence type="ECO:0000256" key="3">
    <source>
        <dbReference type="ARBA" id="ARBA00022563"/>
    </source>
</evidence>
<feature type="domain" description="S-adenosyl-L-homocysteine hydrolase NAD binding" evidence="7">
    <location>
        <begin position="103"/>
        <end position="265"/>
    </location>
</feature>
<dbReference type="GO" id="GO:0006730">
    <property type="term" value="P:one-carbon metabolic process"/>
    <property type="evidence" value="ECO:0007669"/>
    <property type="project" value="UniProtKB-KW"/>
</dbReference>
<accession>X1EYW8</accession>
<evidence type="ECO:0000313" key="8">
    <source>
        <dbReference type="EMBL" id="GAH25500.1"/>
    </source>
</evidence>
<dbReference type="Pfam" id="PF05221">
    <property type="entry name" value="AdoHcyase"/>
    <property type="match status" value="1"/>
</dbReference>
<dbReference type="CDD" id="cd00401">
    <property type="entry name" value="SAHH"/>
    <property type="match status" value="1"/>
</dbReference>
<dbReference type="Gene3D" id="3.40.50.720">
    <property type="entry name" value="NAD(P)-binding Rossmann-like Domain"/>
    <property type="match status" value="1"/>
</dbReference>
<comment type="caution">
    <text evidence="8">The sequence shown here is derived from an EMBL/GenBank/DDBJ whole genome shotgun (WGS) entry which is preliminary data.</text>
</comment>
<evidence type="ECO:0000259" key="7">
    <source>
        <dbReference type="SMART" id="SM00997"/>
    </source>
</evidence>
<proteinExistence type="inferred from homology"/>